<dbReference type="AlphaFoldDB" id="A0A4S4B1R4"/>
<proteinExistence type="predicted"/>
<protein>
    <submittedName>
        <fullName evidence="1">Uncharacterized protein</fullName>
    </submittedName>
</protein>
<organism evidence="1 2">
    <name type="scientific">Pseudothauera nasutitermitis</name>
    <dbReference type="NCBI Taxonomy" id="2565930"/>
    <lineage>
        <taxon>Bacteria</taxon>
        <taxon>Pseudomonadati</taxon>
        <taxon>Pseudomonadota</taxon>
        <taxon>Betaproteobacteria</taxon>
        <taxon>Rhodocyclales</taxon>
        <taxon>Zoogloeaceae</taxon>
        <taxon>Pseudothauera</taxon>
    </lineage>
</organism>
<dbReference type="Proteomes" id="UP000308430">
    <property type="component" value="Unassembled WGS sequence"/>
</dbReference>
<evidence type="ECO:0000313" key="2">
    <source>
        <dbReference type="Proteomes" id="UP000308430"/>
    </source>
</evidence>
<evidence type="ECO:0000313" key="1">
    <source>
        <dbReference type="EMBL" id="THF65637.1"/>
    </source>
</evidence>
<dbReference type="EMBL" id="SSOC01000003">
    <property type="protein sequence ID" value="THF65637.1"/>
    <property type="molecule type" value="Genomic_DNA"/>
</dbReference>
<sequence length="204" mass="23150">METTIDWSQIMAWGTDRADLPNALGQQVQLLSKVQHPQRSDFAGKPGDEAVEIPERMGERLDLLAKRNETFDPAVSMLALQVTQRVLLTAVKDMGARRVVETILGEKTELCLAKDWAEWFEEGAYWPDLLVQHWRTVLKQAVEQLAEWAREQGSEEVDGAQEAVQELASTVMRLTPREVIPQAVFEKFFEKTDGPEGEQQASEW</sequence>
<keyword evidence="2" id="KW-1185">Reference proteome</keyword>
<dbReference type="RefSeq" id="WP_136347843.1">
    <property type="nucleotide sequence ID" value="NZ_SSOC01000003.1"/>
</dbReference>
<comment type="caution">
    <text evidence="1">The sequence shown here is derived from an EMBL/GenBank/DDBJ whole genome shotgun (WGS) entry which is preliminary data.</text>
</comment>
<name>A0A4S4B1R4_9RHOO</name>
<accession>A0A4S4B1R4</accession>
<reference evidence="1 2" key="1">
    <citation type="submission" date="2019-04" db="EMBL/GenBank/DDBJ databases">
        <title>Azoarcus nasutitermitis sp. nov. isolated from termite nest.</title>
        <authorList>
            <person name="Lin S.-Y."/>
            <person name="Hameed A."/>
            <person name="Hsu Y.-H."/>
            <person name="Young C.-C."/>
        </authorList>
    </citation>
    <scope>NUCLEOTIDE SEQUENCE [LARGE SCALE GENOMIC DNA]</scope>
    <source>
        <strain evidence="1 2">CC-YHH838</strain>
    </source>
</reference>
<gene>
    <name evidence="1" type="ORF">E6C76_08690</name>
</gene>